<dbReference type="AlphaFoldDB" id="A0A5J4ZWF6"/>
<protein>
    <submittedName>
        <fullName evidence="2">Uncharacterized protein</fullName>
    </submittedName>
</protein>
<reference evidence="2 3" key="1">
    <citation type="submission" date="2019-09" db="EMBL/GenBank/DDBJ databases">
        <title>A chromosome-level genome assembly of the Chinese tupelo Nyssa sinensis.</title>
        <authorList>
            <person name="Yang X."/>
            <person name="Kang M."/>
            <person name="Yang Y."/>
            <person name="Xiong H."/>
            <person name="Wang M."/>
            <person name="Zhang Z."/>
            <person name="Wang Z."/>
            <person name="Wu H."/>
            <person name="Ma T."/>
            <person name="Liu J."/>
            <person name="Xi Z."/>
        </authorList>
    </citation>
    <scope>NUCLEOTIDE SEQUENCE [LARGE SCALE GENOMIC DNA]</scope>
    <source>
        <strain evidence="2">J267</strain>
        <tissue evidence="2">Leaf</tissue>
    </source>
</reference>
<keyword evidence="3" id="KW-1185">Reference proteome</keyword>
<gene>
    <name evidence="2" type="ORF">F0562_009586</name>
</gene>
<feature type="region of interest" description="Disordered" evidence="1">
    <location>
        <begin position="1"/>
        <end position="69"/>
    </location>
</feature>
<feature type="compositionally biased region" description="Polar residues" evidence="1">
    <location>
        <begin position="52"/>
        <end position="63"/>
    </location>
</feature>
<evidence type="ECO:0000256" key="1">
    <source>
        <dbReference type="SAM" id="MobiDB-lite"/>
    </source>
</evidence>
<evidence type="ECO:0000313" key="2">
    <source>
        <dbReference type="EMBL" id="KAA8523163.1"/>
    </source>
</evidence>
<dbReference type="Proteomes" id="UP000325577">
    <property type="component" value="Linkage Group LG4"/>
</dbReference>
<name>A0A5J4ZWF6_9ASTE</name>
<evidence type="ECO:0000313" key="3">
    <source>
        <dbReference type="Proteomes" id="UP000325577"/>
    </source>
</evidence>
<dbReference type="EMBL" id="CM018047">
    <property type="protein sequence ID" value="KAA8523163.1"/>
    <property type="molecule type" value="Genomic_DNA"/>
</dbReference>
<proteinExistence type="predicted"/>
<organism evidence="2 3">
    <name type="scientific">Nyssa sinensis</name>
    <dbReference type="NCBI Taxonomy" id="561372"/>
    <lineage>
        <taxon>Eukaryota</taxon>
        <taxon>Viridiplantae</taxon>
        <taxon>Streptophyta</taxon>
        <taxon>Embryophyta</taxon>
        <taxon>Tracheophyta</taxon>
        <taxon>Spermatophyta</taxon>
        <taxon>Magnoliopsida</taxon>
        <taxon>eudicotyledons</taxon>
        <taxon>Gunneridae</taxon>
        <taxon>Pentapetalae</taxon>
        <taxon>asterids</taxon>
        <taxon>Cornales</taxon>
        <taxon>Nyssaceae</taxon>
        <taxon>Nyssa</taxon>
    </lineage>
</organism>
<sequence>MADPPPSIRSGNASQNLQRTDPTAGRHPSPQRARFAGRTNVSPRPKFERSQSFRTVHGQNAPSSARPRKRLCVSQEIEFRQSPRW</sequence>
<accession>A0A5J4ZWF6</accession>
<feature type="compositionally biased region" description="Polar residues" evidence="1">
    <location>
        <begin position="9"/>
        <end position="21"/>
    </location>
</feature>